<protein>
    <submittedName>
        <fullName evidence="2">Uncharacterized protein</fullName>
    </submittedName>
</protein>
<dbReference type="EMBL" id="BT063283">
    <property type="protein sequence ID" value="ACN27980.1"/>
    <property type="molecule type" value="mRNA"/>
</dbReference>
<organism evidence="2">
    <name type="scientific">Zea mays</name>
    <name type="common">Maize</name>
    <dbReference type="NCBI Taxonomy" id="4577"/>
    <lineage>
        <taxon>Eukaryota</taxon>
        <taxon>Viridiplantae</taxon>
        <taxon>Streptophyta</taxon>
        <taxon>Embryophyta</taxon>
        <taxon>Tracheophyta</taxon>
        <taxon>Spermatophyta</taxon>
        <taxon>Magnoliopsida</taxon>
        <taxon>Liliopsida</taxon>
        <taxon>Poales</taxon>
        <taxon>Poaceae</taxon>
        <taxon>PACMAD clade</taxon>
        <taxon>Panicoideae</taxon>
        <taxon>Andropogonodae</taxon>
        <taxon>Andropogoneae</taxon>
        <taxon>Tripsacinae</taxon>
        <taxon>Zea</taxon>
    </lineage>
</organism>
<name>C0P4R4_MAIZE</name>
<sequence length="476" mass="50972">MDWWLGFHPTRVLHTQQLAPSPTSQVLRVYSVPVLVPPHLGPLLAEPLPAEADAAELAGAIAELADGDGHAGLVLLHPLRGLQVARVAHGHGRLVQGRRGSARRVEVRSGRCRRRRGVEQVEVVRPHVVRRVRHRTGRWVARGSGRGSRRGRGPARGGAGDRLLPAHGCRRQDHRAVPRRAGAGVERRVSLRGIVDGGRRRRDALLPAERLHVVELHHAVVVLSPPPLRLPLVEHVAAEADSLYVVASAAGGGDEGDLDAGLHLGRPLPRHAVLFNDDNLFILLIVLLPDARYPARARAPDVLREATADLGSRGGAGRVRRRPHVAVALGGPVRREARVVNDARVRGQAAVAVEAVAPERRARRRGLVLPAGAGELEHHVLELGGEGLAGVPSVGRGGAGAVLIPAVLGRAGDARQHFETLCRRRAVLAWSPPPAGRPPVSKRTPDVPSPSPRELACHAHDDNAQQQRNLLTAACL</sequence>
<reference evidence="2" key="2">
    <citation type="submission" date="2012-06" db="EMBL/GenBank/DDBJ databases">
        <authorList>
            <person name="Yu Y."/>
            <person name="Currie J."/>
            <person name="Lomeli R."/>
            <person name="Angelova A."/>
            <person name="Collura K."/>
            <person name="Wissotski M."/>
            <person name="Campos D."/>
            <person name="Kudrna D."/>
            <person name="Golser W."/>
            <person name="Ashely E."/>
            <person name="Descour A."/>
            <person name="Fernandes J."/>
            <person name="Soderlund C."/>
            <person name="Walbot V."/>
        </authorList>
    </citation>
    <scope>NUCLEOTIDE SEQUENCE</scope>
    <source>
        <strain evidence="2">B73</strain>
    </source>
</reference>
<proteinExistence type="evidence at transcript level"/>
<reference evidence="2" key="1">
    <citation type="journal article" date="2009" name="PLoS Genet.">
        <title>Sequencing, mapping, and analysis of 27,455 maize full-length cDNAs.</title>
        <authorList>
            <person name="Soderlund C."/>
            <person name="Descour A."/>
            <person name="Kudrna D."/>
            <person name="Bomhoff M."/>
            <person name="Boyd L."/>
            <person name="Currie J."/>
            <person name="Angelova A."/>
            <person name="Collura K."/>
            <person name="Wissotski M."/>
            <person name="Ashley E."/>
            <person name="Morrow D."/>
            <person name="Fernandes J."/>
            <person name="Walbot V."/>
            <person name="Yu Y."/>
        </authorList>
    </citation>
    <scope>NUCLEOTIDE SEQUENCE</scope>
    <source>
        <strain evidence="2">B73</strain>
    </source>
</reference>
<feature type="region of interest" description="Disordered" evidence="1">
    <location>
        <begin position="430"/>
        <end position="453"/>
    </location>
</feature>
<feature type="region of interest" description="Disordered" evidence="1">
    <location>
        <begin position="140"/>
        <end position="182"/>
    </location>
</feature>
<accession>C0P4R4</accession>
<evidence type="ECO:0000256" key="1">
    <source>
        <dbReference type="SAM" id="MobiDB-lite"/>
    </source>
</evidence>
<dbReference type="AlphaFoldDB" id="C0P4R4"/>
<evidence type="ECO:0000313" key="2">
    <source>
        <dbReference type="EMBL" id="ACN27980.1"/>
    </source>
</evidence>